<sequence>MKAVFASMLPRYTSVALALATFAASTALAGEATYVELSVYPPAASLNHAADYQSVVAVAKRADGVSEDVTEQVEWSLDSEVAFLDGSILRPETNGHGILHAKLGELASQCDVTVTGVEVNKPISYRHDVIPVLVRAGCNSGACHGSARGKDGFRLSLFGFDPKGDYERLTREMTTRRINRALPDDSLLLVKAVGGVPHTGGKLFEHDTVYYEKLREWIESGVPNDLEGAPTVESVEFYPPRVVLEGAGTTQRFVAIANYSDGSTRDVTNLAVFSSNNDSVAKLDPSALATAGMRGEAFVMARFDTHTVGSQVIVLPEGLEYEAEMPPPVNYIDELVDSKLADLRLEPSVQSTDAEFLRRLYIDTIGMLPTPEEVEQFVADATPDKRAKKIDELLEREEFSQIWGMKWAELVLVRTENNRVDYKAMFLYSEWLKEQMETGVPLDKMFKELIGSSGSSFDDPAVNFYLVEQDTNKISENVAQSFLGIRMQCAQCHNHPFDRWTMDDYYGFTAFFTQISRKRGSDYRDWLVFNRGSGESKHPVTGQNVPPKFLGGEQPDTKGRDRREVVAEWVTSPENPWFAPSLANRVWAHFMGVGVVEPVDDFRVSNPPSNPELLDAIGTHLVDYKYDLRQLVRDICNSNAYQRSTVTNQSNETDTANFAHAQTRRMPAETLLDCICQVTQAPEKLPGLPVGSRAVEIADGRSSNYFLTTFGRARRDSVCACEVKSEPTLSQALHLLNGGTVHSKIAQGKLVRTMLDEGSTPEEVIDAIYLRCLARKPSDTEREKLLAAVGDGDKPVAELEDVFWAILNSREFLFNH</sequence>
<evidence type="ECO:0000259" key="4">
    <source>
        <dbReference type="Pfam" id="PF07587"/>
    </source>
</evidence>
<feature type="region of interest" description="Disordered" evidence="1">
    <location>
        <begin position="535"/>
        <end position="560"/>
    </location>
</feature>
<dbReference type="RefSeq" id="WP_252851068.1">
    <property type="nucleotide sequence ID" value="NZ_JAMXLR010000015.1"/>
</dbReference>
<keyword evidence="2" id="KW-0732">Signal</keyword>
<comment type="caution">
    <text evidence="5">The sequence shown here is derived from an EMBL/GenBank/DDBJ whole genome shotgun (WGS) entry which is preliminary data.</text>
</comment>
<feature type="chain" id="PRO_5040790839" evidence="2">
    <location>
        <begin position="30"/>
        <end position="816"/>
    </location>
</feature>
<evidence type="ECO:0000256" key="2">
    <source>
        <dbReference type="SAM" id="SignalP"/>
    </source>
</evidence>
<dbReference type="Gene3D" id="2.60.40.1080">
    <property type="match status" value="2"/>
</dbReference>
<accession>A0A9X2F7B0</accession>
<dbReference type="Proteomes" id="UP001155241">
    <property type="component" value="Unassembled WGS sequence"/>
</dbReference>
<gene>
    <name evidence="5" type="ORF">NG895_03515</name>
</gene>
<evidence type="ECO:0000256" key="1">
    <source>
        <dbReference type="SAM" id="MobiDB-lite"/>
    </source>
</evidence>
<evidence type="ECO:0000313" key="6">
    <source>
        <dbReference type="Proteomes" id="UP001155241"/>
    </source>
</evidence>
<dbReference type="PANTHER" id="PTHR35889">
    <property type="entry name" value="CYCLOINULO-OLIGOSACCHARIDE FRUCTANOTRANSFERASE-RELATED"/>
    <property type="match status" value="1"/>
</dbReference>
<dbReference type="InterPro" id="IPR011444">
    <property type="entry name" value="DUF1549"/>
</dbReference>
<feature type="domain" description="DUF1553" evidence="4">
    <location>
        <begin position="562"/>
        <end position="787"/>
    </location>
</feature>
<reference evidence="5" key="1">
    <citation type="submission" date="2022-06" db="EMBL/GenBank/DDBJ databases">
        <title>Aeoliella straminimaris, a novel planctomycete from sediments.</title>
        <authorList>
            <person name="Vitorino I.R."/>
            <person name="Lage O.M."/>
        </authorList>
    </citation>
    <scope>NUCLEOTIDE SEQUENCE</scope>
    <source>
        <strain evidence="5">ICT_H6.2</strain>
    </source>
</reference>
<keyword evidence="6" id="KW-1185">Reference proteome</keyword>
<feature type="domain" description="DUF1549" evidence="3">
    <location>
        <begin position="332"/>
        <end position="516"/>
    </location>
</feature>
<dbReference type="EMBL" id="JAMXLR010000015">
    <property type="protein sequence ID" value="MCO6042968.1"/>
    <property type="molecule type" value="Genomic_DNA"/>
</dbReference>
<feature type="signal peptide" evidence="2">
    <location>
        <begin position="1"/>
        <end position="29"/>
    </location>
</feature>
<dbReference type="AlphaFoldDB" id="A0A9X2F7B0"/>
<evidence type="ECO:0000259" key="3">
    <source>
        <dbReference type="Pfam" id="PF07583"/>
    </source>
</evidence>
<dbReference type="PANTHER" id="PTHR35889:SF3">
    <property type="entry name" value="F-BOX DOMAIN-CONTAINING PROTEIN"/>
    <property type="match status" value="1"/>
</dbReference>
<proteinExistence type="predicted"/>
<dbReference type="Pfam" id="PF07587">
    <property type="entry name" value="PSD1"/>
    <property type="match status" value="1"/>
</dbReference>
<dbReference type="Pfam" id="PF07583">
    <property type="entry name" value="PSCyt2"/>
    <property type="match status" value="1"/>
</dbReference>
<protein>
    <submittedName>
        <fullName evidence="5">DUF1549 and DUF1553 domain-containing protein</fullName>
    </submittedName>
</protein>
<name>A0A9X2F7B0_9BACT</name>
<evidence type="ECO:0000313" key="5">
    <source>
        <dbReference type="EMBL" id="MCO6042968.1"/>
    </source>
</evidence>
<organism evidence="5 6">
    <name type="scientific">Aeoliella straminimaris</name>
    <dbReference type="NCBI Taxonomy" id="2954799"/>
    <lineage>
        <taxon>Bacteria</taxon>
        <taxon>Pseudomonadati</taxon>
        <taxon>Planctomycetota</taxon>
        <taxon>Planctomycetia</taxon>
        <taxon>Pirellulales</taxon>
        <taxon>Lacipirellulaceae</taxon>
        <taxon>Aeoliella</taxon>
    </lineage>
</organism>
<dbReference type="InterPro" id="IPR022655">
    <property type="entry name" value="DUF1553"/>
</dbReference>